<dbReference type="Proteomes" id="UP000030671">
    <property type="component" value="Unassembled WGS sequence"/>
</dbReference>
<dbReference type="KEGG" id="hir:HETIRDRAFT_17370"/>
<feature type="non-terminal residue" evidence="2">
    <location>
        <position position="67"/>
    </location>
</feature>
<gene>
    <name evidence="2" type="ORF">HETIRDRAFT_17370</name>
</gene>
<dbReference type="Pfam" id="PF24626">
    <property type="entry name" value="SH3_Tf2-1"/>
    <property type="match status" value="1"/>
</dbReference>
<proteinExistence type="predicted"/>
<dbReference type="GeneID" id="20668462"/>
<evidence type="ECO:0000313" key="2">
    <source>
        <dbReference type="EMBL" id="ETW75032.1"/>
    </source>
</evidence>
<feature type="non-terminal residue" evidence="2">
    <location>
        <position position="1"/>
    </location>
</feature>
<feature type="domain" description="Tf2-1-like SH3-like" evidence="1">
    <location>
        <begin position="1"/>
        <end position="38"/>
    </location>
</feature>
<dbReference type="OrthoDB" id="2630497at2759"/>
<dbReference type="AlphaFoldDB" id="W4JN93"/>
<dbReference type="EMBL" id="KI925467">
    <property type="protein sequence ID" value="ETW75032.1"/>
    <property type="molecule type" value="Genomic_DNA"/>
</dbReference>
<protein>
    <recommendedName>
        <fullName evidence="1">Tf2-1-like SH3-like domain-containing protein</fullName>
    </recommendedName>
</protein>
<reference evidence="2 3" key="1">
    <citation type="journal article" date="2012" name="New Phytol.">
        <title>Insight into trade-off between wood decay and parasitism from the genome of a fungal forest pathogen.</title>
        <authorList>
            <person name="Olson A."/>
            <person name="Aerts A."/>
            <person name="Asiegbu F."/>
            <person name="Belbahri L."/>
            <person name="Bouzid O."/>
            <person name="Broberg A."/>
            <person name="Canback B."/>
            <person name="Coutinho P.M."/>
            <person name="Cullen D."/>
            <person name="Dalman K."/>
            <person name="Deflorio G."/>
            <person name="van Diepen L.T."/>
            <person name="Dunand C."/>
            <person name="Duplessis S."/>
            <person name="Durling M."/>
            <person name="Gonthier P."/>
            <person name="Grimwood J."/>
            <person name="Fossdal C.G."/>
            <person name="Hansson D."/>
            <person name="Henrissat B."/>
            <person name="Hietala A."/>
            <person name="Himmelstrand K."/>
            <person name="Hoffmeister D."/>
            <person name="Hogberg N."/>
            <person name="James T.Y."/>
            <person name="Karlsson M."/>
            <person name="Kohler A."/>
            <person name="Kues U."/>
            <person name="Lee Y.H."/>
            <person name="Lin Y.C."/>
            <person name="Lind M."/>
            <person name="Lindquist E."/>
            <person name="Lombard V."/>
            <person name="Lucas S."/>
            <person name="Lunden K."/>
            <person name="Morin E."/>
            <person name="Murat C."/>
            <person name="Park J."/>
            <person name="Raffaello T."/>
            <person name="Rouze P."/>
            <person name="Salamov A."/>
            <person name="Schmutz J."/>
            <person name="Solheim H."/>
            <person name="Stahlberg J."/>
            <person name="Velez H."/>
            <person name="de Vries R.P."/>
            <person name="Wiebenga A."/>
            <person name="Woodward S."/>
            <person name="Yakovlev I."/>
            <person name="Garbelotto M."/>
            <person name="Martin F."/>
            <person name="Grigoriev I.V."/>
            <person name="Stenlid J."/>
        </authorList>
    </citation>
    <scope>NUCLEOTIDE SEQUENCE [LARGE SCALE GENOMIC DNA]</scope>
    <source>
        <strain evidence="2 3">TC 32-1</strain>
    </source>
</reference>
<sequence>YGFFKILAKVRSLAYKLQIPAHWKIHSIFHVTMLTKYREIEAYRINFIKPLPEVLNNKKYYKIEAIL</sequence>
<organism evidence="2 3">
    <name type="scientific">Heterobasidion irregulare (strain TC 32-1)</name>
    <dbReference type="NCBI Taxonomy" id="747525"/>
    <lineage>
        <taxon>Eukaryota</taxon>
        <taxon>Fungi</taxon>
        <taxon>Dikarya</taxon>
        <taxon>Basidiomycota</taxon>
        <taxon>Agaricomycotina</taxon>
        <taxon>Agaricomycetes</taxon>
        <taxon>Russulales</taxon>
        <taxon>Bondarzewiaceae</taxon>
        <taxon>Heterobasidion</taxon>
        <taxon>Heterobasidion annosum species complex</taxon>
    </lineage>
</organism>
<evidence type="ECO:0000313" key="3">
    <source>
        <dbReference type="Proteomes" id="UP000030671"/>
    </source>
</evidence>
<accession>W4JN93</accession>
<dbReference type="InterPro" id="IPR056924">
    <property type="entry name" value="SH3_Tf2-1"/>
</dbReference>
<dbReference type="InParanoid" id="W4JN93"/>
<keyword evidence="3" id="KW-1185">Reference proteome</keyword>
<name>W4JN93_HETIT</name>
<evidence type="ECO:0000259" key="1">
    <source>
        <dbReference type="Pfam" id="PF24626"/>
    </source>
</evidence>
<dbReference type="HOGENOM" id="CLU_210665_0_0_1"/>
<dbReference type="RefSeq" id="XP_009553034.1">
    <property type="nucleotide sequence ID" value="XM_009554739.1"/>
</dbReference>